<reference evidence="10" key="1">
    <citation type="submission" date="2023-08" db="EMBL/GenBank/DDBJ databases">
        <title>A de novo genome assembly of Solanum verrucosum Schlechtendal, a Mexican diploid species geographically isolated from the other diploid A-genome species in potato relatives.</title>
        <authorList>
            <person name="Hosaka K."/>
        </authorList>
    </citation>
    <scope>NUCLEOTIDE SEQUENCE</scope>
    <source>
        <tissue evidence="10">Young leaves</tissue>
    </source>
</reference>
<evidence type="ECO:0000313" key="11">
    <source>
        <dbReference type="Proteomes" id="UP001234989"/>
    </source>
</evidence>
<dbReference type="PROSITE" id="PS50089">
    <property type="entry name" value="ZF_RING_2"/>
    <property type="match status" value="1"/>
</dbReference>
<dbReference type="GO" id="GO:0005634">
    <property type="term" value="C:nucleus"/>
    <property type="evidence" value="ECO:0007669"/>
    <property type="project" value="TreeGrafter"/>
</dbReference>
<dbReference type="PANTHER" id="PTHR22937:SF175">
    <property type="entry name" value="RING-TYPE E3 UBIQUITIN TRANSFERASE"/>
    <property type="match status" value="1"/>
</dbReference>
<accession>A0AAF0V6A6</accession>
<dbReference type="GO" id="GO:0008270">
    <property type="term" value="F:zinc ion binding"/>
    <property type="evidence" value="ECO:0007669"/>
    <property type="project" value="UniProtKB-KW"/>
</dbReference>
<dbReference type="InterPro" id="IPR013083">
    <property type="entry name" value="Znf_RING/FYVE/PHD"/>
</dbReference>
<dbReference type="Gene3D" id="3.30.40.10">
    <property type="entry name" value="Zinc/RING finger domain, C3HC4 (zinc finger)"/>
    <property type="match status" value="1"/>
</dbReference>
<gene>
    <name evidence="10" type="ORF">MTR67_051329</name>
</gene>
<dbReference type="EC" id="2.3.2.27" evidence="2"/>
<organism evidence="10 11">
    <name type="scientific">Solanum verrucosum</name>
    <dbReference type="NCBI Taxonomy" id="315347"/>
    <lineage>
        <taxon>Eukaryota</taxon>
        <taxon>Viridiplantae</taxon>
        <taxon>Streptophyta</taxon>
        <taxon>Embryophyta</taxon>
        <taxon>Tracheophyta</taxon>
        <taxon>Spermatophyta</taxon>
        <taxon>Magnoliopsida</taxon>
        <taxon>eudicotyledons</taxon>
        <taxon>Gunneridae</taxon>
        <taxon>Pentapetalae</taxon>
        <taxon>asterids</taxon>
        <taxon>lamiids</taxon>
        <taxon>Solanales</taxon>
        <taxon>Solanaceae</taxon>
        <taxon>Solanoideae</taxon>
        <taxon>Solaneae</taxon>
        <taxon>Solanum</taxon>
    </lineage>
</organism>
<evidence type="ECO:0000256" key="6">
    <source>
        <dbReference type="ARBA" id="ARBA00022786"/>
    </source>
</evidence>
<dbReference type="EMBL" id="CP133623">
    <property type="protein sequence ID" value="WMV57944.1"/>
    <property type="molecule type" value="Genomic_DNA"/>
</dbReference>
<evidence type="ECO:0000256" key="5">
    <source>
        <dbReference type="ARBA" id="ARBA00022771"/>
    </source>
</evidence>
<dbReference type="AlphaFoldDB" id="A0AAF0V6A6"/>
<feature type="non-terminal residue" evidence="10">
    <location>
        <position position="1"/>
    </location>
</feature>
<protein>
    <recommendedName>
        <fullName evidence="2">RING-type E3 ubiquitin transferase</fullName>
        <ecNumber evidence="2">2.3.2.27</ecNumber>
    </recommendedName>
</protein>
<dbReference type="Pfam" id="PF13639">
    <property type="entry name" value="zf-RING_2"/>
    <property type="match status" value="1"/>
</dbReference>
<evidence type="ECO:0000256" key="3">
    <source>
        <dbReference type="ARBA" id="ARBA00022679"/>
    </source>
</evidence>
<evidence type="ECO:0000256" key="4">
    <source>
        <dbReference type="ARBA" id="ARBA00022723"/>
    </source>
</evidence>
<dbReference type="SUPFAM" id="SSF57850">
    <property type="entry name" value="RING/U-box"/>
    <property type="match status" value="1"/>
</dbReference>
<keyword evidence="6" id="KW-0833">Ubl conjugation pathway</keyword>
<dbReference type="Proteomes" id="UP001234989">
    <property type="component" value="Chromosome 12"/>
</dbReference>
<proteinExistence type="predicted"/>
<name>A0AAF0V6A6_SOLVR</name>
<comment type="catalytic activity">
    <reaction evidence="1">
        <text>S-ubiquitinyl-[E2 ubiquitin-conjugating enzyme]-L-cysteine + [acceptor protein]-L-lysine = [E2 ubiquitin-conjugating enzyme]-L-cysteine + N(6)-ubiquitinyl-[acceptor protein]-L-lysine.</text>
        <dbReference type="EC" id="2.3.2.27"/>
    </reaction>
</comment>
<evidence type="ECO:0000256" key="2">
    <source>
        <dbReference type="ARBA" id="ARBA00012483"/>
    </source>
</evidence>
<keyword evidence="5 8" id="KW-0863">Zinc-finger</keyword>
<dbReference type="GO" id="GO:0061630">
    <property type="term" value="F:ubiquitin protein ligase activity"/>
    <property type="evidence" value="ECO:0007669"/>
    <property type="project" value="UniProtKB-EC"/>
</dbReference>
<evidence type="ECO:0000256" key="8">
    <source>
        <dbReference type="PROSITE-ProRule" id="PRU00175"/>
    </source>
</evidence>
<dbReference type="InterPro" id="IPR045191">
    <property type="entry name" value="MBR1/2-like"/>
</dbReference>
<dbReference type="InterPro" id="IPR001841">
    <property type="entry name" value="Znf_RING"/>
</dbReference>
<keyword evidence="3" id="KW-0808">Transferase</keyword>
<evidence type="ECO:0000259" key="9">
    <source>
        <dbReference type="PROSITE" id="PS50089"/>
    </source>
</evidence>
<keyword evidence="4" id="KW-0479">Metal-binding</keyword>
<feature type="domain" description="RING-type" evidence="9">
    <location>
        <begin position="58"/>
        <end position="97"/>
    </location>
</feature>
<sequence length="102" mass="11720">SSQNWRNPPTSDPDHQDANVEETKQYVALRYFKTRTHHVYAPIDGVDNPIKTEEIRVICHDKFDHEENIGALGCGHEYHAGCIKQWLLIKNDCPICRASVFS</sequence>
<keyword evidence="11" id="KW-1185">Reference proteome</keyword>
<keyword evidence="7" id="KW-0862">Zinc</keyword>
<dbReference type="PANTHER" id="PTHR22937">
    <property type="entry name" value="E3 UBIQUITIN-PROTEIN LIGASE RNF165"/>
    <property type="match status" value="1"/>
</dbReference>
<evidence type="ECO:0000256" key="1">
    <source>
        <dbReference type="ARBA" id="ARBA00000900"/>
    </source>
</evidence>
<evidence type="ECO:0000256" key="7">
    <source>
        <dbReference type="ARBA" id="ARBA00022833"/>
    </source>
</evidence>
<evidence type="ECO:0000313" key="10">
    <source>
        <dbReference type="EMBL" id="WMV57944.1"/>
    </source>
</evidence>